<keyword evidence="1" id="KW-0472">Membrane</keyword>
<name>A0A481YR52_9VIRU</name>
<evidence type="ECO:0000256" key="1">
    <source>
        <dbReference type="SAM" id="Phobius"/>
    </source>
</evidence>
<keyword evidence="1" id="KW-0812">Transmembrane</keyword>
<reference evidence="2" key="1">
    <citation type="journal article" date="2019" name="MBio">
        <title>Virus Genomes from Deep Sea Sediments Expand the Ocean Megavirome and Support Independent Origins of Viral Gigantism.</title>
        <authorList>
            <person name="Backstrom D."/>
            <person name="Yutin N."/>
            <person name="Jorgensen S.L."/>
            <person name="Dharamshi J."/>
            <person name="Homa F."/>
            <person name="Zaremba-Niedwiedzka K."/>
            <person name="Spang A."/>
            <person name="Wolf Y.I."/>
            <person name="Koonin E.V."/>
            <person name="Ettema T.J."/>
        </authorList>
    </citation>
    <scope>NUCLEOTIDE SEQUENCE</scope>
</reference>
<organism evidence="2">
    <name type="scientific">Iridovirus LCIVAC01</name>
    <dbReference type="NCBI Taxonomy" id="2506607"/>
    <lineage>
        <taxon>Viruses</taxon>
        <taxon>Varidnaviria</taxon>
        <taxon>Bamfordvirae</taxon>
        <taxon>Nucleocytoviricota</taxon>
        <taxon>Megaviricetes</taxon>
        <taxon>Pimascovirales</taxon>
        <taxon>Pimascovirales incertae sedis</taxon>
        <taxon>Iridoviridae</taxon>
    </lineage>
</organism>
<sequence>MKTSWLVTKDTFWVTIFGMFISLIFTGITLYLMKENYINGRKEDLCGPFSMIERFCNNDEDCINDMVITTGFDVAFELFLNVAKSIGIYFLLFDIYFRFPKETDVDEINRIFASEGITHLNFEKLQHFVNNILMSES</sequence>
<proteinExistence type="predicted"/>
<gene>
    <name evidence="2" type="ORF">LCIVAC01_00140</name>
</gene>
<feature type="transmembrane region" description="Helical" evidence="1">
    <location>
        <begin position="12"/>
        <end position="33"/>
    </location>
</feature>
<accession>A0A481YR52</accession>
<dbReference type="EMBL" id="MK500308">
    <property type="protein sequence ID" value="QBK85205.1"/>
    <property type="molecule type" value="Genomic_DNA"/>
</dbReference>
<evidence type="ECO:0000313" key="2">
    <source>
        <dbReference type="EMBL" id="QBK85205.1"/>
    </source>
</evidence>
<evidence type="ECO:0008006" key="3">
    <source>
        <dbReference type="Google" id="ProtNLM"/>
    </source>
</evidence>
<keyword evidence="1" id="KW-1133">Transmembrane helix</keyword>
<protein>
    <recommendedName>
        <fullName evidence="3">Transmembrane protein</fullName>
    </recommendedName>
</protein>